<accession>A0A835WEL8</accession>
<dbReference type="AlphaFoldDB" id="A0A835WEL8"/>
<dbReference type="InterPro" id="IPR051559">
    <property type="entry name" value="HIF_prolyl_hydroxylases"/>
</dbReference>
<keyword evidence="6" id="KW-0408">Iron</keyword>
<keyword evidence="4" id="KW-0223">Dioxygenase</keyword>
<dbReference type="GO" id="GO:0008198">
    <property type="term" value="F:ferrous iron binding"/>
    <property type="evidence" value="ECO:0007669"/>
    <property type="project" value="TreeGrafter"/>
</dbReference>
<evidence type="ECO:0000256" key="1">
    <source>
        <dbReference type="ARBA" id="ARBA00001961"/>
    </source>
</evidence>
<reference evidence="8" key="1">
    <citation type="journal article" date="2020" name="bioRxiv">
        <title>Comparative genomics of Chlamydomonas.</title>
        <authorList>
            <person name="Craig R.J."/>
            <person name="Hasan A.R."/>
            <person name="Ness R.W."/>
            <person name="Keightley P.D."/>
        </authorList>
    </citation>
    <scope>NUCLEOTIDE SEQUENCE</scope>
    <source>
        <strain evidence="8">SAG 7.73</strain>
    </source>
</reference>
<dbReference type="GO" id="GO:0031418">
    <property type="term" value="F:L-ascorbic acid binding"/>
    <property type="evidence" value="ECO:0007669"/>
    <property type="project" value="UniProtKB-KW"/>
</dbReference>
<keyword evidence="9" id="KW-1185">Reference proteome</keyword>
<keyword evidence="2" id="KW-0479">Metal-binding</keyword>
<dbReference type="Proteomes" id="UP000650467">
    <property type="component" value="Unassembled WGS sequence"/>
</dbReference>
<dbReference type="SMART" id="SM00702">
    <property type="entry name" value="P4Hc"/>
    <property type="match status" value="1"/>
</dbReference>
<dbReference type="EMBL" id="JAEHOC010000001">
    <property type="protein sequence ID" value="KAG2445831.1"/>
    <property type="molecule type" value="Genomic_DNA"/>
</dbReference>
<evidence type="ECO:0000256" key="3">
    <source>
        <dbReference type="ARBA" id="ARBA00022896"/>
    </source>
</evidence>
<gene>
    <name evidence="8" type="ORF">HXX76_000435</name>
</gene>
<evidence type="ECO:0000313" key="9">
    <source>
        <dbReference type="Proteomes" id="UP000650467"/>
    </source>
</evidence>
<evidence type="ECO:0000256" key="2">
    <source>
        <dbReference type="ARBA" id="ARBA00022723"/>
    </source>
</evidence>
<keyword evidence="5" id="KW-0560">Oxidoreductase</keyword>
<dbReference type="SUPFAM" id="SSF51197">
    <property type="entry name" value="Clavaminate synthase-like"/>
    <property type="match status" value="1"/>
</dbReference>
<keyword evidence="3" id="KW-0847">Vitamin C</keyword>
<protein>
    <recommendedName>
        <fullName evidence="7">Fe2OG dioxygenase domain-containing protein</fullName>
    </recommendedName>
</protein>
<dbReference type="InterPro" id="IPR005123">
    <property type="entry name" value="Oxoglu/Fe-dep_dioxygenase_dom"/>
</dbReference>
<dbReference type="PROSITE" id="PS51471">
    <property type="entry name" value="FE2OG_OXY"/>
    <property type="match status" value="1"/>
</dbReference>
<dbReference type="PANTHER" id="PTHR12907">
    <property type="entry name" value="EGL NINE HOMOLOG-RELATED"/>
    <property type="match status" value="1"/>
</dbReference>
<dbReference type="GO" id="GO:0031543">
    <property type="term" value="F:peptidyl-proline dioxygenase activity"/>
    <property type="evidence" value="ECO:0007669"/>
    <property type="project" value="TreeGrafter"/>
</dbReference>
<dbReference type="PANTHER" id="PTHR12907:SF26">
    <property type="entry name" value="HIF PROLYL HYDROXYLASE, ISOFORM C"/>
    <property type="match status" value="1"/>
</dbReference>
<dbReference type="Pfam" id="PF13640">
    <property type="entry name" value="2OG-FeII_Oxy_3"/>
    <property type="match status" value="1"/>
</dbReference>
<proteinExistence type="predicted"/>
<evidence type="ECO:0000256" key="4">
    <source>
        <dbReference type="ARBA" id="ARBA00022964"/>
    </source>
</evidence>
<evidence type="ECO:0000259" key="7">
    <source>
        <dbReference type="PROSITE" id="PS51471"/>
    </source>
</evidence>
<evidence type="ECO:0000313" key="8">
    <source>
        <dbReference type="EMBL" id="KAG2445831.1"/>
    </source>
</evidence>
<feature type="domain" description="Fe2OG dioxygenase" evidence="7">
    <location>
        <begin position="145"/>
        <end position="241"/>
    </location>
</feature>
<comment type="caution">
    <text evidence="8">The sequence shown here is derived from an EMBL/GenBank/DDBJ whole genome shotgun (WGS) entry which is preliminary data.</text>
</comment>
<evidence type="ECO:0000256" key="6">
    <source>
        <dbReference type="ARBA" id="ARBA00023004"/>
    </source>
</evidence>
<dbReference type="InterPro" id="IPR006620">
    <property type="entry name" value="Pro_4_hyd_alph"/>
</dbReference>
<dbReference type="Gene3D" id="2.60.120.620">
    <property type="entry name" value="q2cbj1_9rhob like domain"/>
    <property type="match status" value="1"/>
</dbReference>
<evidence type="ECO:0000256" key="5">
    <source>
        <dbReference type="ARBA" id="ARBA00023002"/>
    </source>
</evidence>
<name>A0A835WEL8_CHLIN</name>
<dbReference type="GO" id="GO:0071456">
    <property type="term" value="P:cellular response to hypoxia"/>
    <property type="evidence" value="ECO:0007669"/>
    <property type="project" value="TreeGrafter"/>
</dbReference>
<dbReference type="InterPro" id="IPR044862">
    <property type="entry name" value="Pro_4_hyd_alph_FE2OG_OXY"/>
</dbReference>
<dbReference type="OrthoDB" id="76265at2759"/>
<organism evidence="8 9">
    <name type="scientific">Chlamydomonas incerta</name>
    <dbReference type="NCBI Taxonomy" id="51695"/>
    <lineage>
        <taxon>Eukaryota</taxon>
        <taxon>Viridiplantae</taxon>
        <taxon>Chlorophyta</taxon>
        <taxon>core chlorophytes</taxon>
        <taxon>Chlorophyceae</taxon>
        <taxon>CS clade</taxon>
        <taxon>Chlamydomonadales</taxon>
        <taxon>Chlamydomonadaceae</taxon>
        <taxon>Chlamydomonas</taxon>
    </lineage>
</organism>
<sequence>MSASLFAASWQRPRAAARLLAQHLRGLANVAPDVTTAFERVITPEVAEHLGEKGYAVVDGVFGADVARRLRAEVVGLYRAGHMHKNCTHLVKDNATSLVEKSHIHEAELTLDSGVQAAAPLCSALNADRTLATMLSLFLPQLTLDSQAIKLQYNEGGGGCFPIHYDSDEQLDGRRVTAIFYLNPDWKEADGGQLRLYPFPAAPLDIAPREDRLVLFASTRMAHRVLPATAPRCCFTIWLSQSRRRAFVRQAPSLAALEPASPDDVAAAARFLMHPAVRQHVSKLAYAEEWARSLEESHGDSGSRAAMLEQHHKEVDIIRRSLAKYLPVVEQLTKGQVAAPMQWL</sequence>
<comment type="cofactor">
    <cofactor evidence="1">
        <name>L-ascorbate</name>
        <dbReference type="ChEBI" id="CHEBI:38290"/>
    </cofactor>
</comment>